<reference evidence="5 6" key="1">
    <citation type="journal article" date="2014" name="BMC Genomics">
        <title>Comparison of environmental and isolate Sulfobacillus genomes reveals diverse carbon, sulfur, nitrogen, and hydrogen metabolisms.</title>
        <authorList>
            <person name="Justice N.B."/>
            <person name="Norman A."/>
            <person name="Brown C.T."/>
            <person name="Singh A."/>
            <person name="Thomas B.C."/>
            <person name="Banfield J.F."/>
        </authorList>
    </citation>
    <scope>NUCLEOTIDE SEQUENCE [LARGE SCALE GENOMIC DNA]</scope>
    <source>
        <strain evidence="5">AMDSBA3</strain>
    </source>
</reference>
<evidence type="ECO:0000259" key="4">
    <source>
        <dbReference type="SMART" id="SM00861"/>
    </source>
</evidence>
<protein>
    <submittedName>
        <fullName evidence="5">Alpha-ketoacid dehydrogenase subunit beta</fullName>
    </submittedName>
</protein>
<sequence length="323" mass="34173">MAELSFGRAFAKGLSEEMARDPNIVVLGTDILMRGGHFGQVAGLGEQFGPTRVIDTPISEAGLVSLGMGAALLGLRPIVDLNFQDFMLGAMDELINQVAKWSYMSDGRLRVPLVIRASDGAAHGAGPQHSQSLEGWIASTPGLRVVVPSTPADVTGLLKTVLRQDDPVLFFMHKMLSAIKGEVPDEDVVIPLGQAAVRRAGDDVTIIAYGIMTSYALQAADSLAIEGISADVIDLRTLSPLDVQTVVTSVKRTSRAVVVHQAPTFGGFGGELTSIIQEQAFDYLDAPVVRVGARHTPVPVASILQEAVIPNVSDIVQAVKSIC</sequence>
<gene>
    <name evidence="5" type="ORF">C7B45_09840</name>
</gene>
<dbReference type="Pfam" id="PF02779">
    <property type="entry name" value="Transket_pyr"/>
    <property type="match status" value="1"/>
</dbReference>
<dbReference type="InterPro" id="IPR033248">
    <property type="entry name" value="Transketolase_C"/>
</dbReference>
<organism evidence="5 6">
    <name type="scientific">Sulfobacillus acidophilus</name>
    <dbReference type="NCBI Taxonomy" id="53633"/>
    <lineage>
        <taxon>Bacteria</taxon>
        <taxon>Bacillati</taxon>
        <taxon>Bacillota</taxon>
        <taxon>Clostridia</taxon>
        <taxon>Eubacteriales</taxon>
        <taxon>Clostridiales Family XVII. Incertae Sedis</taxon>
        <taxon>Sulfobacillus</taxon>
    </lineage>
</organism>
<comment type="cofactor">
    <cofactor evidence="1">
        <name>thiamine diphosphate</name>
        <dbReference type="ChEBI" id="CHEBI:58937"/>
    </cofactor>
</comment>
<evidence type="ECO:0000256" key="2">
    <source>
        <dbReference type="ARBA" id="ARBA00023002"/>
    </source>
</evidence>
<comment type="caution">
    <text evidence="5">The sequence shown here is derived from an EMBL/GenBank/DDBJ whole genome shotgun (WGS) entry which is preliminary data.</text>
</comment>
<dbReference type="PANTHER" id="PTHR43257">
    <property type="entry name" value="PYRUVATE DEHYDROGENASE E1 COMPONENT BETA SUBUNIT"/>
    <property type="match status" value="1"/>
</dbReference>
<dbReference type="Gene3D" id="3.40.50.920">
    <property type="match status" value="1"/>
</dbReference>
<dbReference type="InterPro" id="IPR005475">
    <property type="entry name" value="Transketolase-like_Pyr-bd"/>
</dbReference>
<evidence type="ECO:0000313" key="6">
    <source>
        <dbReference type="Proteomes" id="UP000241848"/>
    </source>
</evidence>
<dbReference type="Pfam" id="PF02780">
    <property type="entry name" value="Transketolase_C"/>
    <property type="match status" value="1"/>
</dbReference>
<dbReference type="Proteomes" id="UP000241848">
    <property type="component" value="Unassembled WGS sequence"/>
</dbReference>
<dbReference type="Gene3D" id="3.40.50.970">
    <property type="match status" value="1"/>
</dbReference>
<dbReference type="AlphaFoldDB" id="A0A2T2WHJ5"/>
<dbReference type="InterPro" id="IPR029061">
    <property type="entry name" value="THDP-binding"/>
</dbReference>
<dbReference type="CDD" id="cd07036">
    <property type="entry name" value="TPP_PYR_E1-PDHc-beta_like"/>
    <property type="match status" value="1"/>
</dbReference>
<dbReference type="FunFam" id="3.40.50.970:FF:000001">
    <property type="entry name" value="Pyruvate dehydrogenase E1 beta subunit"/>
    <property type="match status" value="1"/>
</dbReference>
<dbReference type="InterPro" id="IPR009014">
    <property type="entry name" value="Transketo_C/PFOR_II"/>
</dbReference>
<dbReference type="EMBL" id="PXYV01000029">
    <property type="protein sequence ID" value="PSR21696.1"/>
    <property type="molecule type" value="Genomic_DNA"/>
</dbReference>
<dbReference type="GO" id="GO:0016491">
    <property type="term" value="F:oxidoreductase activity"/>
    <property type="evidence" value="ECO:0007669"/>
    <property type="project" value="UniProtKB-KW"/>
</dbReference>
<accession>A0A2T2WHJ5</accession>
<dbReference type="SUPFAM" id="SSF52922">
    <property type="entry name" value="TK C-terminal domain-like"/>
    <property type="match status" value="1"/>
</dbReference>
<evidence type="ECO:0000313" key="5">
    <source>
        <dbReference type="EMBL" id="PSR21696.1"/>
    </source>
</evidence>
<evidence type="ECO:0000256" key="3">
    <source>
        <dbReference type="ARBA" id="ARBA00023052"/>
    </source>
</evidence>
<feature type="domain" description="Transketolase-like pyrimidine-binding" evidence="4">
    <location>
        <begin position="4"/>
        <end position="179"/>
    </location>
</feature>
<proteinExistence type="predicted"/>
<name>A0A2T2WHJ5_9FIRM</name>
<dbReference type="SUPFAM" id="SSF52518">
    <property type="entry name" value="Thiamin diphosphate-binding fold (THDP-binding)"/>
    <property type="match status" value="1"/>
</dbReference>
<keyword evidence="3" id="KW-0786">Thiamine pyrophosphate</keyword>
<dbReference type="PANTHER" id="PTHR43257:SF2">
    <property type="entry name" value="PYRUVATE DEHYDROGENASE E1 COMPONENT SUBUNIT BETA"/>
    <property type="match status" value="1"/>
</dbReference>
<dbReference type="FunFam" id="3.40.50.920:FF:000001">
    <property type="entry name" value="Pyruvate dehydrogenase E1 beta subunit"/>
    <property type="match status" value="1"/>
</dbReference>
<evidence type="ECO:0000256" key="1">
    <source>
        <dbReference type="ARBA" id="ARBA00001964"/>
    </source>
</evidence>
<dbReference type="NCBIfam" id="NF006667">
    <property type="entry name" value="PRK09212.1"/>
    <property type="match status" value="1"/>
</dbReference>
<dbReference type="SMART" id="SM00861">
    <property type="entry name" value="Transket_pyr"/>
    <property type="match status" value="1"/>
</dbReference>
<keyword evidence="2" id="KW-0560">Oxidoreductase</keyword>